<dbReference type="PANTHER" id="PTHR30383">
    <property type="entry name" value="THIOESTERASE 1/PROTEASE 1/LYSOPHOSPHOLIPASE L1"/>
    <property type="match status" value="1"/>
</dbReference>
<reference evidence="3 4" key="1">
    <citation type="submission" date="2020-08" db="EMBL/GenBank/DDBJ databases">
        <title>A Genomic Blueprint of the Chicken Gut Microbiome.</title>
        <authorList>
            <person name="Gilroy R."/>
            <person name="Ravi A."/>
            <person name="Getino M."/>
            <person name="Pursley I."/>
            <person name="Horton D.L."/>
            <person name="Alikhan N.-F."/>
            <person name="Baker D."/>
            <person name="Gharbi K."/>
            <person name="Hall N."/>
            <person name="Watson M."/>
            <person name="Adriaenssens E.M."/>
            <person name="Foster-Nyarko E."/>
            <person name="Jarju S."/>
            <person name="Secka A."/>
            <person name="Antonio M."/>
            <person name="Oren A."/>
            <person name="Chaudhuri R."/>
            <person name="La Ragione R.M."/>
            <person name="Hildebrand F."/>
            <person name="Pallen M.J."/>
        </authorList>
    </citation>
    <scope>NUCLEOTIDE SEQUENCE [LARGE SCALE GENOMIC DNA]</scope>
    <source>
        <strain evidence="3 4">Sa2BVA9</strain>
    </source>
</reference>
<proteinExistence type="predicted"/>
<accession>A0ABR8SZD3</accession>
<dbReference type="InterPro" id="IPR036582">
    <property type="entry name" value="Mao_N_sf"/>
</dbReference>
<dbReference type="RefSeq" id="WP_191800282.1">
    <property type="nucleotide sequence ID" value="NZ_JACSQL010000004.1"/>
</dbReference>
<dbReference type="Gene3D" id="3.40.50.1110">
    <property type="entry name" value="SGNH hydrolase"/>
    <property type="match status" value="1"/>
</dbReference>
<dbReference type="InterPro" id="IPR051532">
    <property type="entry name" value="Ester_Hydrolysis_Enzymes"/>
</dbReference>
<dbReference type="SUPFAM" id="SSF55383">
    <property type="entry name" value="Copper amine oxidase, domain N"/>
    <property type="match status" value="1"/>
</dbReference>
<comment type="caution">
    <text evidence="3">The sequence shown here is derived from an EMBL/GenBank/DDBJ whole genome shotgun (WGS) entry which is preliminary data.</text>
</comment>
<dbReference type="Gene3D" id="3.30.457.10">
    <property type="entry name" value="Copper amine oxidase-like, N-terminal domain"/>
    <property type="match status" value="1"/>
</dbReference>
<dbReference type="Pfam" id="PF07833">
    <property type="entry name" value="Cu_amine_oxidN1"/>
    <property type="match status" value="1"/>
</dbReference>
<keyword evidence="4" id="KW-1185">Reference proteome</keyword>
<protein>
    <submittedName>
        <fullName evidence="3">Copper amine oxidase</fullName>
    </submittedName>
</protein>
<feature type="chain" id="PRO_5045125401" evidence="1">
    <location>
        <begin position="35"/>
        <end position="420"/>
    </location>
</feature>
<keyword evidence="1" id="KW-0732">Signal</keyword>
<feature type="signal peptide" evidence="1">
    <location>
        <begin position="1"/>
        <end position="34"/>
    </location>
</feature>
<dbReference type="Proteomes" id="UP000608071">
    <property type="component" value="Unassembled WGS sequence"/>
</dbReference>
<dbReference type="InterPro" id="IPR001087">
    <property type="entry name" value="GDSL"/>
</dbReference>
<dbReference type="InterPro" id="IPR036514">
    <property type="entry name" value="SGNH_hydro_sf"/>
</dbReference>
<evidence type="ECO:0000256" key="1">
    <source>
        <dbReference type="SAM" id="SignalP"/>
    </source>
</evidence>
<name>A0ABR8SZD3_9BACL</name>
<dbReference type="Pfam" id="PF00657">
    <property type="entry name" value="Lipase_GDSL"/>
    <property type="match status" value="1"/>
</dbReference>
<organism evidence="3 4">
    <name type="scientific">Paenibacillus gallinarum</name>
    <dbReference type="NCBI Taxonomy" id="2762232"/>
    <lineage>
        <taxon>Bacteria</taxon>
        <taxon>Bacillati</taxon>
        <taxon>Bacillota</taxon>
        <taxon>Bacilli</taxon>
        <taxon>Bacillales</taxon>
        <taxon>Paenibacillaceae</taxon>
        <taxon>Paenibacillus</taxon>
    </lineage>
</organism>
<evidence type="ECO:0000313" key="4">
    <source>
        <dbReference type="Proteomes" id="UP000608071"/>
    </source>
</evidence>
<evidence type="ECO:0000313" key="3">
    <source>
        <dbReference type="EMBL" id="MBD7968870.1"/>
    </source>
</evidence>
<gene>
    <name evidence="3" type="ORF">H9647_12410</name>
</gene>
<feature type="domain" description="Copper amine oxidase-like N-terminal" evidence="2">
    <location>
        <begin position="308"/>
        <end position="418"/>
    </location>
</feature>
<dbReference type="PANTHER" id="PTHR30383:SF5">
    <property type="entry name" value="SGNH HYDROLASE-TYPE ESTERASE DOMAIN-CONTAINING PROTEIN"/>
    <property type="match status" value="1"/>
</dbReference>
<dbReference type="EMBL" id="JACSQL010000004">
    <property type="protein sequence ID" value="MBD7968870.1"/>
    <property type="molecule type" value="Genomic_DNA"/>
</dbReference>
<sequence length="420" mass="46337">MLKWTNVRNKVRTCSVSLIAIGFLLGTGPLSAQAQEITKEYRIVTLGDSITVGYEPGLEDVKADPYGYVERLEEQALLHGRAKVSNYGIAGLKTSGLLQFTDSISKGEKKSSEAIQPALVDPRVDDFTDRIKQIQTEVTEADVIAITIGGNDVSELLVTGESLTDAQLSERVKELLSRYSEQVTSSVNDLHALNEDALFVIADQYQPLPKVGNEALYNKLMGAAALFTDTIDTVASQLNEQGVRIKVAHVAKEFVGGEGTMTHMIRHRDFHPNQYGYEAIAEVFAKVIWGDYVKLQTPDREEPMNIFVSGKQLITPYKPVLKNNQNYIAIQDIVEAVSAESKWDNQTKSTKITYGTKTVEIKMGSKTVLVNDQSIPVATPAFLQKVGKESKTYVPLALVAENLGFDVQYQSKLKTVFINP</sequence>
<dbReference type="SUPFAM" id="SSF52266">
    <property type="entry name" value="SGNH hydrolase"/>
    <property type="match status" value="1"/>
</dbReference>
<dbReference type="InterPro" id="IPR012854">
    <property type="entry name" value="Cu_amine_oxidase-like_N"/>
</dbReference>
<evidence type="ECO:0000259" key="2">
    <source>
        <dbReference type="Pfam" id="PF07833"/>
    </source>
</evidence>